<dbReference type="InterPro" id="IPR011990">
    <property type="entry name" value="TPR-like_helical_dom_sf"/>
</dbReference>
<feature type="signal peptide" evidence="1">
    <location>
        <begin position="1"/>
        <end position="20"/>
    </location>
</feature>
<dbReference type="Gene3D" id="1.25.40.10">
    <property type="entry name" value="Tetratricopeptide repeat domain"/>
    <property type="match status" value="4"/>
</dbReference>
<name>A0ABY4CFV6_9BACT</name>
<dbReference type="SUPFAM" id="SSF48452">
    <property type="entry name" value="TPR-like"/>
    <property type="match status" value="3"/>
</dbReference>
<keyword evidence="1" id="KW-0732">Signal</keyword>
<protein>
    <submittedName>
        <fullName evidence="2">Adventurous gliding motility protein U</fullName>
    </submittedName>
</protein>
<dbReference type="EMBL" id="CP093442">
    <property type="protein sequence ID" value="UOF02428.1"/>
    <property type="molecule type" value="Genomic_DNA"/>
</dbReference>
<dbReference type="RefSeq" id="WP_243539861.1">
    <property type="nucleotide sequence ID" value="NZ_CP093442.1"/>
</dbReference>
<accession>A0ABY4CFV6</accession>
<proteinExistence type="predicted"/>
<dbReference type="Proteomes" id="UP000830116">
    <property type="component" value="Chromosome"/>
</dbReference>
<sequence length="1235" mass="139745">MIRTVILLLAFHLFSIYCLAADKNAKGLLPEVRMNSGSEQDNEKKAFSSEIMITRSENKAIESLQGILKKKKGSPEEVDLWYRLAELYMRRSKSGRFFDLHQDTKLMKLSPFPVPNERGSDAVKRAIKIYTKIEMEFPSFRQMDAVLFNNAFANQQISQYKASEVLYYKLLNRFPKSPLIADGTLAVGELLYDQGKFKEALEHFLKVEKFPHSRVYSYGMYKAAWSYYNMRDSENGIRKLVTVVKSNPPLQDGEVPNNRHNLRREALRDLTVFLGDTYEADKLYSFFEEITNEEELGQAMTDLAKLYDSHSKYKEMNIFLGDYLERRPTGSDVVKSHLLLVSANESLKKRDKVISHMQTASDLCRKDSTWRTLQKPVEAKVACEEDFRRVSLDMAKKWWEIWLKNKQNMEFSDLTQQLFGLILANEDASKPDLKTRYAYAELLFQLQKYDEASVQYKMVGDKASEPTMRHDSNYASLYSKEKSLEKAKTPLKEAERKELATRYLTLHPTGKFATLVKFKMGHIAYEESNYPEAEKWLTPLASIKGNDEIKKKSEDLILDILNIRKDFTGIKNFSKQVMGSTSDDARKKNMGKILEEAHFTEVQEYAKTGNKTEAANRLVAYAKEHEGSKLSQDALWQGLSLLYAEGKVFDAAELSMKFVSKYPEDKRNLDALKEAAKAYADVGQISKSAQTLVKIADLDKKGRNTHLEMAADIYLLEKKTKEARSAYQGILAAADSKTLERIYGKLLDSYKNEPNSNELDKLQQQILAKGIEPFTTQIIISRARRLLEQGKDTQAFDLAMKANGRDVSAEVRAEARLIQARILENELAKQSVKAREEKFAMVLSLKTEKLDKAHTAYYSTLKMSKDPYQQLEAMRGIDRCYGNFIESLQSMPLPASLSPADQEALRAEIAKMTAPIQDKKNENEAKLKVLAASKGQGASTERTYANIRADQTVTPQVQYPAPEKMAAFLPASSDFTIGKVSQFDTRTAKACSKTAVAARNFTAASALEIAGNCYSSRQYETVENLGLELAKAPETRALGLFYASLGAESKGYTDKALWMIEASLKLQPEAAPFVYQKARLVYKEDGITSAMPFFEKVLDMQMPSTEMKTFAAVKAFSEGDFTSAVDKFSAHSKESLYTLNVGILLSEAYAQKGEVEKALSTIKDLLGMKKDNTDFLLQQAHLLETYKGSPTLALDSYERALKSSQQSELRDWLGKKIQYLKTQNKVGQHVISGDL</sequence>
<feature type="chain" id="PRO_5046407203" evidence="1">
    <location>
        <begin position="21"/>
        <end position="1235"/>
    </location>
</feature>
<evidence type="ECO:0000256" key="1">
    <source>
        <dbReference type="SAM" id="SignalP"/>
    </source>
</evidence>
<keyword evidence="3" id="KW-1185">Reference proteome</keyword>
<reference evidence="2" key="1">
    <citation type="submission" date="2022-03" db="EMBL/GenBank/DDBJ databases">
        <title>Genome Identification and Characterization of new species Bdellovibrio reynosense LBG001 sp. nov. from a Mexico soil sample.</title>
        <authorList>
            <person name="Camilli A."/>
            <person name="Ajao Y."/>
            <person name="Guo X."/>
        </authorList>
    </citation>
    <scope>NUCLEOTIDE SEQUENCE</scope>
    <source>
        <strain evidence="2">LBG001</strain>
    </source>
</reference>
<evidence type="ECO:0000313" key="3">
    <source>
        <dbReference type="Proteomes" id="UP000830116"/>
    </source>
</evidence>
<evidence type="ECO:0000313" key="2">
    <source>
        <dbReference type="EMBL" id="UOF02428.1"/>
    </source>
</evidence>
<organism evidence="2 3">
    <name type="scientific">Bdellovibrio reynosensis</name>
    <dbReference type="NCBI Taxonomy" id="2835041"/>
    <lineage>
        <taxon>Bacteria</taxon>
        <taxon>Pseudomonadati</taxon>
        <taxon>Bdellovibrionota</taxon>
        <taxon>Bdellovibrionia</taxon>
        <taxon>Bdellovibrionales</taxon>
        <taxon>Pseudobdellovibrionaceae</taxon>
        <taxon>Bdellovibrio</taxon>
    </lineage>
</organism>
<gene>
    <name evidence="2" type="ORF">MNR06_05620</name>
</gene>